<keyword evidence="1" id="KW-0596">Phosphopantetheine</keyword>
<proteinExistence type="predicted"/>
<protein>
    <recommendedName>
        <fullName evidence="3">Carrier domain-containing protein</fullName>
    </recommendedName>
</protein>
<dbReference type="PROSITE" id="PS50075">
    <property type="entry name" value="CARRIER"/>
    <property type="match status" value="1"/>
</dbReference>
<accession>A0AAV9HWB3</accession>
<dbReference type="InterPro" id="IPR036736">
    <property type="entry name" value="ACP-like_sf"/>
</dbReference>
<feature type="domain" description="Carrier" evidence="3">
    <location>
        <begin position="476"/>
        <end position="559"/>
    </location>
</feature>
<dbReference type="InterPro" id="IPR000873">
    <property type="entry name" value="AMP-dep_synth/lig_dom"/>
</dbReference>
<dbReference type="SUPFAM" id="SSF56801">
    <property type="entry name" value="Acetyl-CoA synthetase-like"/>
    <property type="match status" value="1"/>
</dbReference>
<dbReference type="EMBL" id="MU864943">
    <property type="protein sequence ID" value="KAK4464967.1"/>
    <property type="molecule type" value="Genomic_DNA"/>
</dbReference>
<keyword evidence="5" id="KW-1185">Reference proteome</keyword>
<dbReference type="InterPro" id="IPR051414">
    <property type="entry name" value="Adenylate-forming_Reductase"/>
</dbReference>
<dbReference type="PANTHER" id="PTHR43439:SF2">
    <property type="entry name" value="ENZYME, PUTATIVE (JCVI)-RELATED"/>
    <property type="match status" value="1"/>
</dbReference>
<dbReference type="Gene3D" id="3.40.50.12780">
    <property type="entry name" value="N-terminal domain of ligase-like"/>
    <property type="match status" value="1"/>
</dbReference>
<name>A0AAV9HWB3_9PEZI</name>
<organism evidence="4 5">
    <name type="scientific">Cladorrhinum samala</name>
    <dbReference type="NCBI Taxonomy" id="585594"/>
    <lineage>
        <taxon>Eukaryota</taxon>
        <taxon>Fungi</taxon>
        <taxon>Dikarya</taxon>
        <taxon>Ascomycota</taxon>
        <taxon>Pezizomycotina</taxon>
        <taxon>Sordariomycetes</taxon>
        <taxon>Sordariomycetidae</taxon>
        <taxon>Sordariales</taxon>
        <taxon>Podosporaceae</taxon>
        <taxon>Cladorrhinum</taxon>
    </lineage>
</organism>
<dbReference type="Gene3D" id="1.10.1200.10">
    <property type="entry name" value="ACP-like"/>
    <property type="match status" value="1"/>
</dbReference>
<dbReference type="InterPro" id="IPR020845">
    <property type="entry name" value="AMP-binding_CS"/>
</dbReference>
<comment type="caution">
    <text evidence="4">The sequence shown here is derived from an EMBL/GenBank/DDBJ whole genome shotgun (WGS) entry which is preliminary data.</text>
</comment>
<dbReference type="InterPro" id="IPR013120">
    <property type="entry name" value="FAR_NAD-bd"/>
</dbReference>
<dbReference type="Pfam" id="PF07993">
    <property type="entry name" value="NAD_binding_4"/>
    <property type="match status" value="1"/>
</dbReference>
<dbReference type="PROSITE" id="PS00455">
    <property type="entry name" value="AMP_BINDING"/>
    <property type="match status" value="1"/>
</dbReference>
<evidence type="ECO:0000256" key="2">
    <source>
        <dbReference type="ARBA" id="ARBA00022553"/>
    </source>
</evidence>
<sequence length="972" mass="108534">PNDVRYLIFALGAVKAGYKAMFISPRNSQEGQLNLFEQADCHIIWFDPSFKSMVQPWLDERPDMISTMTFPVDQWFPQETVEPYPYNKTFEEAEWEPLVVLHTSGSTGFPKPIVCVHGMLAIGDKYHDLEPWEGRTIWCEEVARRTTRCLNPMPLYHAAAMYFSMIMIHYWEAPSALGIGDRPLSSDMVLECLHHARVDAAVLPPVILDELSQSNEAMEALSGLECVVFGGGSLTPEAGDRLVDSGITLLNVIGATEFTPFPLYWQPDPKLWQYFIYNSDLFSCDWRKTADDDTFEQVIVRKGKEPGFLGFFYTFPDLNEYSTKDLYKPHPALKDHWMYVGRQDNILVFSNGEKLNPVSIEDILMAHPNVKGALVVGAGRFQPALLIEPAEHPTDEEAFIDSIWPSVVKANKQSVAHGQIGRQFIALSDPDKPFLRAGKGTIQRGGTVKLYENEIDKIYEQVENVSSARAPSLDLTSRDALVQSVSDLFERQLNAPKLDPDTDFFTVGIDSMQVISASRLLRAGLQAAGITVDASALATRTIYGNPTSKRLSEYLWSLTSKEGRDGAAGESPHEDHHAMEALVKKYTRGMPEGRADKSAPADEDQVVLITGTTGALGSYLLDICCRCPRVKKIVCLNRSENGQERQLKSMRERGLTEDLARAEFIRADLSSSDLGVGEATYDRLLGEVDRVIHNQWPVNFNMPVESFEPHIRGVRNLADFSRKAARRVPVVFISSIATVDGWHRSEPVPEASLHDLGIATGGYGRSKLVSSLILEKASQVSGVPTEIIRVGQIGGPSSEKGYWNRQEWLPSIIASSVHLGQLPGSLGQMSTVNWTPIEGIANMVLEVSGVTENVPVESISGYFHGVNPSTVEWGELAQTIKDFYRDRIQKIVPLADWVAELEKSSAAGAEDIAKNPGVKLIDTYRSWVESWNKGQRHVVMDMERTKSRSRTMREMGPVTRELMENWCRQWAY</sequence>
<dbReference type="SUPFAM" id="SSF47336">
    <property type="entry name" value="ACP-like"/>
    <property type="match status" value="1"/>
</dbReference>
<keyword evidence="2" id="KW-0597">Phosphoprotein</keyword>
<dbReference type="Gene3D" id="3.40.50.720">
    <property type="entry name" value="NAD(P)-binding Rossmann-like Domain"/>
    <property type="match status" value="1"/>
</dbReference>
<feature type="non-terminal residue" evidence="4">
    <location>
        <position position="1"/>
    </location>
</feature>
<reference evidence="4" key="1">
    <citation type="journal article" date="2023" name="Mol. Phylogenet. Evol.">
        <title>Genome-scale phylogeny and comparative genomics of the fungal order Sordariales.</title>
        <authorList>
            <person name="Hensen N."/>
            <person name="Bonometti L."/>
            <person name="Westerberg I."/>
            <person name="Brannstrom I.O."/>
            <person name="Guillou S."/>
            <person name="Cros-Aarteil S."/>
            <person name="Calhoun S."/>
            <person name="Haridas S."/>
            <person name="Kuo A."/>
            <person name="Mondo S."/>
            <person name="Pangilinan J."/>
            <person name="Riley R."/>
            <person name="LaButti K."/>
            <person name="Andreopoulos B."/>
            <person name="Lipzen A."/>
            <person name="Chen C."/>
            <person name="Yan M."/>
            <person name="Daum C."/>
            <person name="Ng V."/>
            <person name="Clum A."/>
            <person name="Steindorff A."/>
            <person name="Ohm R.A."/>
            <person name="Martin F."/>
            <person name="Silar P."/>
            <person name="Natvig D.O."/>
            <person name="Lalanne C."/>
            <person name="Gautier V."/>
            <person name="Ament-Velasquez S.L."/>
            <person name="Kruys A."/>
            <person name="Hutchinson M.I."/>
            <person name="Powell A.J."/>
            <person name="Barry K."/>
            <person name="Miller A.N."/>
            <person name="Grigoriev I.V."/>
            <person name="Debuchy R."/>
            <person name="Gladieux P."/>
            <person name="Hiltunen Thoren M."/>
            <person name="Johannesson H."/>
        </authorList>
    </citation>
    <scope>NUCLEOTIDE SEQUENCE</scope>
    <source>
        <strain evidence="4">PSN324</strain>
    </source>
</reference>
<gene>
    <name evidence="4" type="ORF">QBC42DRAFT_262241</name>
</gene>
<dbReference type="Proteomes" id="UP001321749">
    <property type="component" value="Unassembled WGS sequence"/>
</dbReference>
<dbReference type="Pfam" id="PF00501">
    <property type="entry name" value="AMP-binding"/>
    <property type="match status" value="1"/>
</dbReference>
<evidence type="ECO:0000256" key="1">
    <source>
        <dbReference type="ARBA" id="ARBA00022450"/>
    </source>
</evidence>
<dbReference type="AlphaFoldDB" id="A0AAV9HWB3"/>
<dbReference type="Pfam" id="PF00550">
    <property type="entry name" value="PP-binding"/>
    <property type="match status" value="1"/>
</dbReference>
<dbReference type="InterPro" id="IPR036291">
    <property type="entry name" value="NAD(P)-bd_dom_sf"/>
</dbReference>
<evidence type="ECO:0000259" key="3">
    <source>
        <dbReference type="PROSITE" id="PS50075"/>
    </source>
</evidence>
<evidence type="ECO:0000313" key="5">
    <source>
        <dbReference type="Proteomes" id="UP001321749"/>
    </source>
</evidence>
<reference evidence="4" key="2">
    <citation type="submission" date="2023-06" db="EMBL/GenBank/DDBJ databases">
        <authorList>
            <consortium name="Lawrence Berkeley National Laboratory"/>
            <person name="Mondo S.J."/>
            <person name="Hensen N."/>
            <person name="Bonometti L."/>
            <person name="Westerberg I."/>
            <person name="Brannstrom I.O."/>
            <person name="Guillou S."/>
            <person name="Cros-Aarteil S."/>
            <person name="Calhoun S."/>
            <person name="Haridas S."/>
            <person name="Kuo A."/>
            <person name="Pangilinan J."/>
            <person name="Riley R."/>
            <person name="Labutti K."/>
            <person name="Andreopoulos B."/>
            <person name="Lipzen A."/>
            <person name="Chen C."/>
            <person name="Yanf M."/>
            <person name="Daum C."/>
            <person name="Ng V."/>
            <person name="Clum A."/>
            <person name="Steindorff A."/>
            <person name="Ohm R."/>
            <person name="Martin F."/>
            <person name="Silar P."/>
            <person name="Natvig D."/>
            <person name="Lalanne C."/>
            <person name="Gautier V."/>
            <person name="Ament-Velasquez S.L."/>
            <person name="Kruys A."/>
            <person name="Hutchinson M.I."/>
            <person name="Powell A.J."/>
            <person name="Barry K."/>
            <person name="Miller A.N."/>
            <person name="Grigoriev I.V."/>
            <person name="Debuchy R."/>
            <person name="Gladieux P."/>
            <person name="Thoren M.H."/>
            <person name="Johannesson H."/>
        </authorList>
    </citation>
    <scope>NUCLEOTIDE SEQUENCE</scope>
    <source>
        <strain evidence="4">PSN324</strain>
    </source>
</reference>
<dbReference type="InterPro" id="IPR042099">
    <property type="entry name" value="ANL_N_sf"/>
</dbReference>
<dbReference type="SUPFAM" id="SSF51735">
    <property type="entry name" value="NAD(P)-binding Rossmann-fold domains"/>
    <property type="match status" value="1"/>
</dbReference>
<dbReference type="InterPro" id="IPR009081">
    <property type="entry name" value="PP-bd_ACP"/>
</dbReference>
<evidence type="ECO:0000313" key="4">
    <source>
        <dbReference type="EMBL" id="KAK4464967.1"/>
    </source>
</evidence>
<dbReference type="Pfam" id="PF23562">
    <property type="entry name" value="AMP-binding_C_3"/>
    <property type="match status" value="1"/>
</dbReference>
<dbReference type="PANTHER" id="PTHR43439">
    <property type="entry name" value="PHENYLACETATE-COENZYME A LIGASE"/>
    <property type="match status" value="1"/>
</dbReference>